<keyword evidence="4 7" id="KW-0812">Transmembrane</keyword>
<accession>A0A558A8T0</accession>
<feature type="transmembrane region" description="Helical" evidence="7">
    <location>
        <begin position="352"/>
        <end position="374"/>
    </location>
</feature>
<dbReference type="EMBL" id="VJZA01000034">
    <property type="protein sequence ID" value="TVT20646.1"/>
    <property type="molecule type" value="Genomic_DNA"/>
</dbReference>
<feature type="transmembrane region" description="Helical" evidence="7">
    <location>
        <begin position="315"/>
        <end position="340"/>
    </location>
</feature>
<feature type="transmembrane region" description="Helical" evidence="7">
    <location>
        <begin position="286"/>
        <end position="309"/>
    </location>
</feature>
<feature type="transmembrane region" description="Helical" evidence="7">
    <location>
        <begin position="380"/>
        <end position="399"/>
    </location>
</feature>
<dbReference type="InterPro" id="IPR011701">
    <property type="entry name" value="MFS"/>
</dbReference>
<dbReference type="Proteomes" id="UP000318578">
    <property type="component" value="Unassembled WGS sequence"/>
</dbReference>
<name>A0A558A8T0_9PSEU</name>
<gene>
    <name evidence="9" type="ORF">FNH06_20100</name>
</gene>
<dbReference type="InterPro" id="IPR036259">
    <property type="entry name" value="MFS_trans_sf"/>
</dbReference>
<dbReference type="OrthoDB" id="8953821at2"/>
<evidence type="ECO:0000256" key="7">
    <source>
        <dbReference type="SAM" id="Phobius"/>
    </source>
</evidence>
<feature type="transmembrane region" description="Helical" evidence="7">
    <location>
        <begin position="166"/>
        <end position="187"/>
    </location>
</feature>
<keyword evidence="10" id="KW-1185">Reference proteome</keyword>
<organism evidence="9 10">
    <name type="scientific">Amycolatopsis acidiphila</name>
    <dbReference type="NCBI Taxonomy" id="715473"/>
    <lineage>
        <taxon>Bacteria</taxon>
        <taxon>Bacillati</taxon>
        <taxon>Actinomycetota</taxon>
        <taxon>Actinomycetes</taxon>
        <taxon>Pseudonocardiales</taxon>
        <taxon>Pseudonocardiaceae</taxon>
        <taxon>Amycolatopsis</taxon>
    </lineage>
</organism>
<feature type="transmembrane region" description="Helical" evidence="7">
    <location>
        <begin position="33"/>
        <end position="54"/>
    </location>
</feature>
<feature type="transmembrane region" description="Helical" evidence="7">
    <location>
        <begin position="66"/>
        <end position="84"/>
    </location>
</feature>
<keyword evidence="2" id="KW-0813">Transport</keyword>
<protein>
    <submittedName>
        <fullName evidence="9">MHS family MFS transporter</fullName>
    </submittedName>
</protein>
<sequence length="424" mass="45323">MFVDTFDVYLPALVLPAAMTYFLPPSMSPATSVTVSTLLFCVSLLGRPIGGLVFGNLSDRVGRKRVTLVSAGGFTACTLLISVLPGYSSWGIAVVVVFALLRLVNGVFLGGGYAAPIPLAFEHSPRHLRGLVGGLIAAAAPAAFLVISLIQVLALRQLPKADFLSWGWRLPFFLGVLLGIGYFVHYLRVGEGNESYWAARRAERRQPVRELFTRGNAKALLQVFLLTSGYWFAAQMAVSLLPSLLTGELHQSATNVALLTLVGSVFTIFSVIGFAVLGQRIGRRKVLLGVGVAITVVTALTFALMVHFAEARTGFLAVAVMGIIANALTSGPLGALITYLNERFPLSVRSTGYSVGYTFGLILPGLYSVWLLGLGHLMPYAYGPVVLIVLGGVLMTFAVRSGPETKEIDSLTTDARVAERELQA</sequence>
<keyword evidence="5 7" id="KW-1133">Transmembrane helix</keyword>
<feature type="transmembrane region" description="Helical" evidence="7">
    <location>
        <begin position="219"/>
        <end position="244"/>
    </location>
</feature>
<evidence type="ECO:0000256" key="3">
    <source>
        <dbReference type="ARBA" id="ARBA00022475"/>
    </source>
</evidence>
<dbReference type="PANTHER" id="PTHR43045">
    <property type="entry name" value="SHIKIMATE TRANSPORTER"/>
    <property type="match status" value="1"/>
</dbReference>
<dbReference type="PROSITE" id="PS50850">
    <property type="entry name" value="MFS"/>
    <property type="match status" value="1"/>
</dbReference>
<dbReference type="GO" id="GO:0022857">
    <property type="term" value="F:transmembrane transporter activity"/>
    <property type="evidence" value="ECO:0007669"/>
    <property type="project" value="InterPro"/>
</dbReference>
<proteinExistence type="predicted"/>
<dbReference type="GO" id="GO:0005886">
    <property type="term" value="C:plasma membrane"/>
    <property type="evidence" value="ECO:0007669"/>
    <property type="project" value="UniProtKB-SubCell"/>
</dbReference>
<comment type="subcellular location">
    <subcellularLocation>
        <location evidence="1">Cell membrane</location>
        <topology evidence="1">Multi-pass membrane protein</topology>
    </subcellularLocation>
</comment>
<keyword evidence="3" id="KW-1003">Cell membrane</keyword>
<evidence type="ECO:0000256" key="5">
    <source>
        <dbReference type="ARBA" id="ARBA00022989"/>
    </source>
</evidence>
<feature type="transmembrane region" description="Helical" evidence="7">
    <location>
        <begin position="256"/>
        <end position="277"/>
    </location>
</feature>
<feature type="transmembrane region" description="Helical" evidence="7">
    <location>
        <begin position="131"/>
        <end position="154"/>
    </location>
</feature>
<dbReference type="SUPFAM" id="SSF103473">
    <property type="entry name" value="MFS general substrate transporter"/>
    <property type="match status" value="1"/>
</dbReference>
<evidence type="ECO:0000256" key="4">
    <source>
        <dbReference type="ARBA" id="ARBA00022692"/>
    </source>
</evidence>
<dbReference type="Pfam" id="PF07690">
    <property type="entry name" value="MFS_1"/>
    <property type="match status" value="1"/>
</dbReference>
<evidence type="ECO:0000256" key="1">
    <source>
        <dbReference type="ARBA" id="ARBA00004651"/>
    </source>
</evidence>
<dbReference type="PROSITE" id="PS00217">
    <property type="entry name" value="SUGAR_TRANSPORT_2"/>
    <property type="match status" value="1"/>
</dbReference>
<keyword evidence="6 7" id="KW-0472">Membrane</keyword>
<dbReference type="InterPro" id="IPR005829">
    <property type="entry name" value="Sugar_transporter_CS"/>
</dbReference>
<dbReference type="Gene3D" id="1.20.1250.20">
    <property type="entry name" value="MFS general substrate transporter like domains"/>
    <property type="match status" value="2"/>
</dbReference>
<comment type="caution">
    <text evidence="9">The sequence shown here is derived from an EMBL/GenBank/DDBJ whole genome shotgun (WGS) entry which is preliminary data.</text>
</comment>
<evidence type="ECO:0000313" key="9">
    <source>
        <dbReference type="EMBL" id="TVT20646.1"/>
    </source>
</evidence>
<reference evidence="9 10" key="1">
    <citation type="submission" date="2019-07" db="EMBL/GenBank/DDBJ databases">
        <title>New species of Amycolatopsis and Streptomyces.</title>
        <authorList>
            <person name="Duangmal K."/>
            <person name="Teo W.F.A."/>
            <person name="Lipun K."/>
        </authorList>
    </citation>
    <scope>NUCLEOTIDE SEQUENCE [LARGE SCALE GENOMIC DNA]</scope>
    <source>
        <strain evidence="9 10">JCM 30562</strain>
    </source>
</reference>
<dbReference type="PANTHER" id="PTHR43045:SF4">
    <property type="entry name" value="TRANSPORTER YDFJ-RELATED"/>
    <property type="match status" value="1"/>
</dbReference>
<feature type="transmembrane region" description="Helical" evidence="7">
    <location>
        <begin position="90"/>
        <end position="110"/>
    </location>
</feature>
<evidence type="ECO:0000256" key="2">
    <source>
        <dbReference type="ARBA" id="ARBA00022448"/>
    </source>
</evidence>
<feature type="domain" description="Major facilitator superfamily (MFS) profile" evidence="8">
    <location>
        <begin position="1"/>
        <end position="406"/>
    </location>
</feature>
<evidence type="ECO:0000256" key="6">
    <source>
        <dbReference type="ARBA" id="ARBA00023136"/>
    </source>
</evidence>
<evidence type="ECO:0000313" key="10">
    <source>
        <dbReference type="Proteomes" id="UP000318578"/>
    </source>
</evidence>
<dbReference type="AlphaFoldDB" id="A0A558A8T0"/>
<dbReference type="InterPro" id="IPR020846">
    <property type="entry name" value="MFS_dom"/>
</dbReference>
<evidence type="ECO:0000259" key="8">
    <source>
        <dbReference type="PROSITE" id="PS50850"/>
    </source>
</evidence>